<reference evidence="2 4" key="2">
    <citation type="submission" date="2016-02" db="EMBL/GenBank/DDBJ databases">
        <title>Complete Genome Sequence of Propionibacterium acidipropionici ATCC 55737.</title>
        <authorList>
            <person name="Luna Flores C.H."/>
            <person name="Nielsen L.K."/>
            <person name="Marcellin E."/>
        </authorList>
    </citation>
    <scope>NUCLEOTIDE SEQUENCE [LARGE SCALE GENOMIC DNA]</scope>
    <source>
        <strain evidence="2 4">ATCC 55737</strain>
    </source>
</reference>
<gene>
    <name evidence="3" type="ORF">A8L58_07990</name>
    <name evidence="2" type="ORF">AXH35_06525</name>
</gene>
<dbReference type="Proteomes" id="UP000178666">
    <property type="component" value="Chromosome"/>
</dbReference>
<evidence type="ECO:0000313" key="5">
    <source>
        <dbReference type="Proteomes" id="UP000178666"/>
    </source>
</evidence>
<dbReference type="Pfam" id="PF14534">
    <property type="entry name" value="DUF4440"/>
    <property type="match status" value="1"/>
</dbReference>
<evidence type="ECO:0000313" key="4">
    <source>
        <dbReference type="Proteomes" id="UP000075221"/>
    </source>
</evidence>
<evidence type="ECO:0000259" key="1">
    <source>
        <dbReference type="Pfam" id="PF14534"/>
    </source>
</evidence>
<dbReference type="EMBL" id="CP014352">
    <property type="protein sequence ID" value="AMS05172.1"/>
    <property type="molecule type" value="Genomic_DNA"/>
</dbReference>
<dbReference type="Gene3D" id="3.10.450.50">
    <property type="match status" value="1"/>
</dbReference>
<proteinExistence type="predicted"/>
<keyword evidence="5" id="KW-1185">Reference proteome</keyword>
<sequence length="122" mass="13825">MLDDLLELEHQGWRSLCEGTGADFYGRIMTEDALMVLAHGQVFDRQAVVESLNDAPPWRTYDISEERLVTLGEDHAALVYTGRGYRGEGAPEFVALMSSVYTRRDGSWRLALYQQTPVPMQQ</sequence>
<dbReference type="EMBL" id="CP015970">
    <property type="protein sequence ID" value="AOZ46652.1"/>
    <property type="molecule type" value="Genomic_DNA"/>
</dbReference>
<dbReference type="InterPro" id="IPR032710">
    <property type="entry name" value="NTF2-like_dom_sf"/>
</dbReference>
<reference evidence="3 5" key="1">
    <citation type="journal article" date="2016" name="Plant Dis.">
        <title>Improved production of propionic acid using genome shuffling.</title>
        <authorList>
            <person name="Luna-Flores C.H."/>
            <person name="Palfreyman R.W."/>
            <person name="Kromer J.O."/>
            <person name="Nielsen L.K."/>
            <person name="Marcellin E."/>
        </authorList>
    </citation>
    <scope>NUCLEOTIDE SEQUENCE [LARGE SCALE GENOMIC DNA]</scope>
    <source>
        <strain evidence="3 5">F3E8</strain>
    </source>
</reference>
<dbReference type="SUPFAM" id="SSF54427">
    <property type="entry name" value="NTF2-like"/>
    <property type="match status" value="1"/>
</dbReference>
<evidence type="ECO:0000313" key="3">
    <source>
        <dbReference type="EMBL" id="AOZ46652.1"/>
    </source>
</evidence>
<dbReference type="AlphaFoldDB" id="A0AAC9AN75"/>
<dbReference type="InterPro" id="IPR027843">
    <property type="entry name" value="DUF4440"/>
</dbReference>
<name>A0AAC9AN75_9ACTN</name>
<feature type="domain" description="DUF4440" evidence="1">
    <location>
        <begin position="5"/>
        <end position="110"/>
    </location>
</feature>
<dbReference type="RefSeq" id="WP_062819360.1">
    <property type="nucleotide sequence ID" value="NZ_CP014352.1"/>
</dbReference>
<evidence type="ECO:0000313" key="2">
    <source>
        <dbReference type="EMBL" id="AMS05172.1"/>
    </source>
</evidence>
<protein>
    <submittedName>
        <fullName evidence="2">DUF4440 domain-containing protein</fullName>
    </submittedName>
</protein>
<dbReference type="Proteomes" id="UP000075221">
    <property type="component" value="Chromosome"/>
</dbReference>
<organism evidence="2 4">
    <name type="scientific">Acidipropionibacterium acidipropionici</name>
    <dbReference type="NCBI Taxonomy" id="1748"/>
    <lineage>
        <taxon>Bacteria</taxon>
        <taxon>Bacillati</taxon>
        <taxon>Actinomycetota</taxon>
        <taxon>Actinomycetes</taxon>
        <taxon>Propionibacteriales</taxon>
        <taxon>Propionibacteriaceae</taxon>
        <taxon>Acidipropionibacterium</taxon>
    </lineage>
</organism>
<accession>A0AAC9AN75</accession>